<dbReference type="PROSITE" id="PS00518">
    <property type="entry name" value="ZF_RING_1"/>
    <property type="match status" value="1"/>
</dbReference>
<feature type="region of interest" description="Disordered" evidence="5">
    <location>
        <begin position="1"/>
        <end position="20"/>
    </location>
</feature>
<evidence type="ECO:0000256" key="1">
    <source>
        <dbReference type="ARBA" id="ARBA00022723"/>
    </source>
</evidence>
<evidence type="ECO:0000256" key="5">
    <source>
        <dbReference type="SAM" id="MobiDB-lite"/>
    </source>
</evidence>
<dbReference type="EMBL" id="MCFA01000058">
    <property type="protein sequence ID" value="ORY11732.1"/>
    <property type="molecule type" value="Genomic_DNA"/>
</dbReference>
<evidence type="ECO:0000259" key="6">
    <source>
        <dbReference type="PROSITE" id="PS50089"/>
    </source>
</evidence>
<dbReference type="PROSITE" id="PS50089">
    <property type="entry name" value="ZF_RING_2"/>
    <property type="match status" value="1"/>
</dbReference>
<evidence type="ECO:0000256" key="4">
    <source>
        <dbReference type="PROSITE-ProRule" id="PRU00175"/>
    </source>
</evidence>
<feature type="compositionally biased region" description="Basic residues" evidence="5">
    <location>
        <begin position="1"/>
        <end position="12"/>
    </location>
</feature>
<keyword evidence="8" id="KW-1185">Reference proteome</keyword>
<dbReference type="InterPro" id="IPR017907">
    <property type="entry name" value="Znf_RING_CS"/>
</dbReference>
<feature type="region of interest" description="Disordered" evidence="5">
    <location>
        <begin position="215"/>
        <end position="243"/>
    </location>
</feature>
<keyword evidence="1" id="KW-0479">Metal-binding</keyword>
<keyword evidence="3" id="KW-0862">Zinc</keyword>
<dbReference type="AlphaFoldDB" id="A0A1Y1ZNB2"/>
<organism evidence="7 8">
    <name type="scientific">Clohesyomyces aquaticus</name>
    <dbReference type="NCBI Taxonomy" id="1231657"/>
    <lineage>
        <taxon>Eukaryota</taxon>
        <taxon>Fungi</taxon>
        <taxon>Dikarya</taxon>
        <taxon>Ascomycota</taxon>
        <taxon>Pezizomycotina</taxon>
        <taxon>Dothideomycetes</taxon>
        <taxon>Pleosporomycetidae</taxon>
        <taxon>Pleosporales</taxon>
        <taxon>Lindgomycetaceae</taxon>
        <taxon>Clohesyomyces</taxon>
    </lineage>
</organism>
<sequence length="312" mass="34239">MAHSTSHPHPHPRIQPSTLQPSPLHFVQLSQTLTTVHAHSSPQKAGYILSSFSALAISIADASPPTLSRAIHNSAAIWPMLCSTPSMPTLVRECLVAMDVAETTEWMWRFIQEEEKRRRGEARRRGWGGGIGTWAGSQVVMTGLQMLGISHPDDDRLSEIMVTLRLQIQPVERGRVSGIEEEHRVRMRRLRVDMERCTEAVKRGSMGLATRSLARTDTDTSMTPSAKSNAKADAGADTHSNGTGSDCSICQDEMVEPVRLVVCGHLYCRGCIGNWVNGGGEGATMHCPRNGWGRAATSQVREKRRRSKKGGI</sequence>
<feature type="domain" description="RING-type" evidence="6">
    <location>
        <begin position="247"/>
        <end position="288"/>
    </location>
</feature>
<keyword evidence="2 4" id="KW-0863">Zinc-finger</keyword>
<dbReference type="Gene3D" id="3.30.40.10">
    <property type="entry name" value="Zinc/RING finger domain, C3HC4 (zinc finger)"/>
    <property type="match status" value="1"/>
</dbReference>
<dbReference type="OrthoDB" id="3751080at2759"/>
<name>A0A1Y1ZNB2_9PLEO</name>
<comment type="caution">
    <text evidence="7">The sequence shown here is derived from an EMBL/GenBank/DDBJ whole genome shotgun (WGS) entry which is preliminary data.</text>
</comment>
<proteinExistence type="predicted"/>
<gene>
    <name evidence="7" type="ORF">BCR34DRAFT_652227</name>
</gene>
<dbReference type="Proteomes" id="UP000193144">
    <property type="component" value="Unassembled WGS sequence"/>
</dbReference>
<dbReference type="SUPFAM" id="SSF57850">
    <property type="entry name" value="RING/U-box"/>
    <property type="match status" value="1"/>
</dbReference>
<dbReference type="Pfam" id="PF13445">
    <property type="entry name" value="zf-RING_UBOX"/>
    <property type="match status" value="1"/>
</dbReference>
<dbReference type="InterPro" id="IPR027370">
    <property type="entry name" value="Znf-RING_euk"/>
</dbReference>
<reference evidence="7 8" key="1">
    <citation type="submission" date="2016-07" db="EMBL/GenBank/DDBJ databases">
        <title>Pervasive Adenine N6-methylation of Active Genes in Fungi.</title>
        <authorList>
            <consortium name="DOE Joint Genome Institute"/>
            <person name="Mondo S.J."/>
            <person name="Dannebaum R.O."/>
            <person name="Kuo R.C."/>
            <person name="Labutti K."/>
            <person name="Haridas S."/>
            <person name="Kuo A."/>
            <person name="Salamov A."/>
            <person name="Ahrendt S.R."/>
            <person name="Lipzen A."/>
            <person name="Sullivan W."/>
            <person name="Andreopoulos W.B."/>
            <person name="Clum A."/>
            <person name="Lindquist E."/>
            <person name="Daum C."/>
            <person name="Ramamoorthy G.K."/>
            <person name="Gryganskyi A."/>
            <person name="Culley D."/>
            <person name="Magnuson J.K."/>
            <person name="James T.Y."/>
            <person name="O'Malley M.A."/>
            <person name="Stajich J.E."/>
            <person name="Spatafora J.W."/>
            <person name="Visel A."/>
            <person name="Grigoriev I.V."/>
        </authorList>
    </citation>
    <scope>NUCLEOTIDE SEQUENCE [LARGE SCALE GENOMIC DNA]</scope>
    <source>
        <strain evidence="7 8">CBS 115471</strain>
    </source>
</reference>
<evidence type="ECO:0000256" key="2">
    <source>
        <dbReference type="ARBA" id="ARBA00022771"/>
    </source>
</evidence>
<evidence type="ECO:0000313" key="8">
    <source>
        <dbReference type="Proteomes" id="UP000193144"/>
    </source>
</evidence>
<feature type="compositionally biased region" description="Polar residues" evidence="5">
    <location>
        <begin position="215"/>
        <end position="228"/>
    </location>
</feature>
<evidence type="ECO:0000313" key="7">
    <source>
        <dbReference type="EMBL" id="ORY11732.1"/>
    </source>
</evidence>
<accession>A0A1Y1ZNB2</accession>
<dbReference type="GO" id="GO:0008270">
    <property type="term" value="F:zinc ion binding"/>
    <property type="evidence" value="ECO:0007669"/>
    <property type="project" value="UniProtKB-KW"/>
</dbReference>
<dbReference type="SMART" id="SM00184">
    <property type="entry name" value="RING"/>
    <property type="match status" value="1"/>
</dbReference>
<dbReference type="InterPro" id="IPR001841">
    <property type="entry name" value="Znf_RING"/>
</dbReference>
<dbReference type="InterPro" id="IPR013083">
    <property type="entry name" value="Znf_RING/FYVE/PHD"/>
</dbReference>
<evidence type="ECO:0000256" key="3">
    <source>
        <dbReference type="ARBA" id="ARBA00022833"/>
    </source>
</evidence>
<protein>
    <recommendedName>
        <fullName evidence="6">RING-type domain-containing protein</fullName>
    </recommendedName>
</protein>